<feature type="compositionally biased region" description="Low complexity" evidence="1">
    <location>
        <begin position="202"/>
        <end position="221"/>
    </location>
</feature>
<gene>
    <name evidence="3" type="ORF">EV385_4790</name>
</gene>
<dbReference type="EMBL" id="SHKY01000001">
    <property type="protein sequence ID" value="RZU52906.1"/>
    <property type="molecule type" value="Genomic_DNA"/>
</dbReference>
<feature type="region of interest" description="Disordered" evidence="1">
    <location>
        <begin position="78"/>
        <end position="236"/>
    </location>
</feature>
<sequence>MNPWRRTRVELAGAWRSVHYDLRRWLTQGRAPGGGAHRAGGSVTPRRMVVASAFGLVIAAGAGGGYLALGTGATPSVPPGGAPPYPSTAGGPTGGGAQAGGPETDGVRAAATARLGRGSGSPQPRPSPTPTGPTDGVGAGGDPAAMRGRFDPPRRDRPAAPTRTTATPGGCPCPTTPPAPSPVPPPTRSSRPSGPVVPPSTPVASYTTTPVSAAPSGSASVEWPSGKPTRPHRPRR</sequence>
<keyword evidence="4" id="KW-1185">Reference proteome</keyword>
<keyword evidence="2" id="KW-0812">Transmembrane</keyword>
<reference evidence="3 4" key="1">
    <citation type="submission" date="2019-02" db="EMBL/GenBank/DDBJ databases">
        <title>Sequencing the genomes of 1000 actinobacteria strains.</title>
        <authorList>
            <person name="Klenk H.-P."/>
        </authorList>
    </citation>
    <scope>NUCLEOTIDE SEQUENCE [LARGE SCALE GENOMIC DNA]</scope>
    <source>
        <strain evidence="3 4">DSM 45162</strain>
    </source>
</reference>
<dbReference type="Proteomes" id="UP000292564">
    <property type="component" value="Unassembled WGS sequence"/>
</dbReference>
<keyword evidence="2" id="KW-1133">Transmembrane helix</keyword>
<organism evidence="3 4">
    <name type="scientific">Krasilnikovia cinnamomea</name>
    <dbReference type="NCBI Taxonomy" id="349313"/>
    <lineage>
        <taxon>Bacteria</taxon>
        <taxon>Bacillati</taxon>
        <taxon>Actinomycetota</taxon>
        <taxon>Actinomycetes</taxon>
        <taxon>Micromonosporales</taxon>
        <taxon>Micromonosporaceae</taxon>
        <taxon>Krasilnikovia</taxon>
    </lineage>
</organism>
<comment type="caution">
    <text evidence="3">The sequence shown here is derived from an EMBL/GenBank/DDBJ whole genome shotgun (WGS) entry which is preliminary data.</text>
</comment>
<evidence type="ECO:0000256" key="2">
    <source>
        <dbReference type="SAM" id="Phobius"/>
    </source>
</evidence>
<evidence type="ECO:0000313" key="3">
    <source>
        <dbReference type="EMBL" id="RZU52906.1"/>
    </source>
</evidence>
<feature type="compositionally biased region" description="Pro residues" evidence="1">
    <location>
        <begin position="174"/>
        <end position="187"/>
    </location>
</feature>
<dbReference type="RefSeq" id="WP_130511465.1">
    <property type="nucleotide sequence ID" value="NZ_SHKY01000001.1"/>
</dbReference>
<accession>A0A4V2G7J8</accession>
<feature type="compositionally biased region" description="Low complexity" evidence="1">
    <location>
        <begin position="159"/>
        <end position="173"/>
    </location>
</feature>
<proteinExistence type="predicted"/>
<evidence type="ECO:0000256" key="1">
    <source>
        <dbReference type="SAM" id="MobiDB-lite"/>
    </source>
</evidence>
<name>A0A4V2G7J8_9ACTN</name>
<feature type="compositionally biased region" description="Basic and acidic residues" evidence="1">
    <location>
        <begin position="148"/>
        <end position="158"/>
    </location>
</feature>
<keyword evidence="2" id="KW-0472">Membrane</keyword>
<evidence type="ECO:0000313" key="4">
    <source>
        <dbReference type="Proteomes" id="UP000292564"/>
    </source>
</evidence>
<feature type="transmembrane region" description="Helical" evidence="2">
    <location>
        <begin position="48"/>
        <end position="69"/>
    </location>
</feature>
<dbReference type="AlphaFoldDB" id="A0A4V2G7J8"/>
<protein>
    <submittedName>
        <fullName evidence="3">Uncharacterized protein</fullName>
    </submittedName>
</protein>